<evidence type="ECO:0000313" key="3">
    <source>
        <dbReference type="EMBL" id="CAH0369126.1"/>
    </source>
</evidence>
<feature type="non-terminal residue" evidence="3">
    <location>
        <position position="1"/>
    </location>
</feature>
<protein>
    <recommendedName>
        <fullName evidence="2">EF-hand domain-containing protein</fullName>
    </recommendedName>
</protein>
<keyword evidence="4" id="KW-1185">Reference proteome</keyword>
<dbReference type="AlphaFoldDB" id="A0A8J2SEM3"/>
<dbReference type="InterPro" id="IPR011992">
    <property type="entry name" value="EF-hand-dom_pair"/>
</dbReference>
<dbReference type="EMBL" id="CAKKNE010000002">
    <property type="protein sequence ID" value="CAH0369126.1"/>
    <property type="molecule type" value="Genomic_DNA"/>
</dbReference>
<evidence type="ECO:0000259" key="2">
    <source>
        <dbReference type="PROSITE" id="PS50222"/>
    </source>
</evidence>
<evidence type="ECO:0000256" key="1">
    <source>
        <dbReference type="ARBA" id="ARBA00022837"/>
    </source>
</evidence>
<dbReference type="PROSITE" id="PS50222">
    <property type="entry name" value="EF_HAND_2"/>
    <property type="match status" value="1"/>
</dbReference>
<evidence type="ECO:0000313" key="4">
    <source>
        <dbReference type="Proteomes" id="UP000789595"/>
    </source>
</evidence>
<keyword evidence="1" id="KW-0106">Calcium</keyword>
<organism evidence="3 4">
    <name type="scientific">Pelagomonas calceolata</name>
    <dbReference type="NCBI Taxonomy" id="35677"/>
    <lineage>
        <taxon>Eukaryota</taxon>
        <taxon>Sar</taxon>
        <taxon>Stramenopiles</taxon>
        <taxon>Ochrophyta</taxon>
        <taxon>Pelagophyceae</taxon>
        <taxon>Pelagomonadales</taxon>
        <taxon>Pelagomonadaceae</taxon>
        <taxon>Pelagomonas</taxon>
    </lineage>
</organism>
<dbReference type="InterPro" id="IPR002048">
    <property type="entry name" value="EF_hand_dom"/>
</dbReference>
<dbReference type="OrthoDB" id="270584at2759"/>
<sequence length="177" mass="20282">RSRVLIRTRIIYSYRPRRPRAHCAQDDTAEVALTEAQEDALRKVFNRVDISGDGHISVIEAIKALRGARSSTGIEADFARLLGLDDMTRIHQEDGTRDKLMLAFGALDADGDKKLSYEEFRRRGAWWRARRRRGTPCWRSIRSPPPPPPSYPNAHKNCLALKQNRRLASPRNPPRML</sequence>
<proteinExistence type="predicted"/>
<comment type="caution">
    <text evidence="3">The sequence shown here is derived from an EMBL/GenBank/DDBJ whole genome shotgun (WGS) entry which is preliminary data.</text>
</comment>
<feature type="domain" description="EF-hand" evidence="2">
    <location>
        <begin position="36"/>
        <end position="71"/>
    </location>
</feature>
<dbReference type="Pfam" id="PF13499">
    <property type="entry name" value="EF-hand_7"/>
    <property type="match status" value="1"/>
</dbReference>
<dbReference type="GO" id="GO:0005509">
    <property type="term" value="F:calcium ion binding"/>
    <property type="evidence" value="ECO:0007669"/>
    <property type="project" value="InterPro"/>
</dbReference>
<dbReference type="Gene3D" id="1.10.238.10">
    <property type="entry name" value="EF-hand"/>
    <property type="match status" value="1"/>
</dbReference>
<dbReference type="PROSITE" id="PS00018">
    <property type="entry name" value="EF_HAND_1"/>
    <property type="match status" value="1"/>
</dbReference>
<dbReference type="Proteomes" id="UP000789595">
    <property type="component" value="Unassembled WGS sequence"/>
</dbReference>
<accession>A0A8J2SEM3</accession>
<dbReference type="InterPro" id="IPR018247">
    <property type="entry name" value="EF_Hand_1_Ca_BS"/>
</dbReference>
<dbReference type="SUPFAM" id="SSF47473">
    <property type="entry name" value="EF-hand"/>
    <property type="match status" value="1"/>
</dbReference>
<feature type="non-terminal residue" evidence="3">
    <location>
        <position position="177"/>
    </location>
</feature>
<reference evidence="3" key="1">
    <citation type="submission" date="2021-11" db="EMBL/GenBank/DDBJ databases">
        <authorList>
            <consortium name="Genoscope - CEA"/>
            <person name="William W."/>
        </authorList>
    </citation>
    <scope>NUCLEOTIDE SEQUENCE</scope>
</reference>
<gene>
    <name evidence="3" type="ORF">PECAL_2P22340</name>
</gene>
<name>A0A8J2SEM3_9STRA</name>